<proteinExistence type="predicted"/>
<dbReference type="AlphaFoldDB" id="A0AAV7WUC2"/>
<gene>
    <name evidence="1" type="ORF">NDU88_005290</name>
</gene>
<accession>A0AAV7WUC2</accession>
<dbReference type="Proteomes" id="UP001066276">
    <property type="component" value="Chromosome 1_1"/>
</dbReference>
<organism evidence="1 2">
    <name type="scientific">Pleurodeles waltl</name>
    <name type="common">Iberian ribbed newt</name>
    <dbReference type="NCBI Taxonomy" id="8319"/>
    <lineage>
        <taxon>Eukaryota</taxon>
        <taxon>Metazoa</taxon>
        <taxon>Chordata</taxon>
        <taxon>Craniata</taxon>
        <taxon>Vertebrata</taxon>
        <taxon>Euteleostomi</taxon>
        <taxon>Amphibia</taxon>
        <taxon>Batrachia</taxon>
        <taxon>Caudata</taxon>
        <taxon>Salamandroidea</taxon>
        <taxon>Salamandridae</taxon>
        <taxon>Pleurodelinae</taxon>
        <taxon>Pleurodeles</taxon>
    </lineage>
</organism>
<name>A0AAV7WUC2_PLEWA</name>
<comment type="caution">
    <text evidence="1">The sequence shown here is derived from an EMBL/GenBank/DDBJ whole genome shotgun (WGS) entry which is preliminary data.</text>
</comment>
<keyword evidence="2" id="KW-1185">Reference proteome</keyword>
<evidence type="ECO:0000313" key="1">
    <source>
        <dbReference type="EMBL" id="KAJ1217699.1"/>
    </source>
</evidence>
<dbReference type="EMBL" id="JANPWB010000001">
    <property type="protein sequence ID" value="KAJ1217699.1"/>
    <property type="molecule type" value="Genomic_DNA"/>
</dbReference>
<protein>
    <submittedName>
        <fullName evidence="1">Uncharacterized protein</fullName>
    </submittedName>
</protein>
<evidence type="ECO:0000313" key="2">
    <source>
        <dbReference type="Proteomes" id="UP001066276"/>
    </source>
</evidence>
<sequence length="278" mass="30678">MQVLRMLQEESREDLLQEGVLQQAWVGLKRPNRASSEGVAAVVIACESPTRKSKKFRQKSVAGRKIVASPDSIVVIQGREGGGLPGHNQAGRRGETKFVRRCDASIRQRVCAKRRGINQHGVVTSVGHLVAAVLSAHERVATRVSAEIRKQALLPLEKNCRRVEGAFEERQCGAASKMAAPTTAHQQEVIELSDGEEVDSSGESCFISGVEFVNVPVLRQDGGRLQLVPRLFSPMLHKDQEWDVSNQTIYQSGQHMEVMEKGGMSMRLMLVVRLVGHR</sequence>
<reference evidence="1" key="1">
    <citation type="journal article" date="2022" name="bioRxiv">
        <title>Sequencing and chromosome-scale assembly of the giantPleurodeles waltlgenome.</title>
        <authorList>
            <person name="Brown T."/>
            <person name="Elewa A."/>
            <person name="Iarovenko S."/>
            <person name="Subramanian E."/>
            <person name="Araus A.J."/>
            <person name="Petzold A."/>
            <person name="Susuki M."/>
            <person name="Suzuki K.-i.T."/>
            <person name="Hayashi T."/>
            <person name="Toyoda A."/>
            <person name="Oliveira C."/>
            <person name="Osipova E."/>
            <person name="Leigh N.D."/>
            <person name="Simon A."/>
            <person name="Yun M.H."/>
        </authorList>
    </citation>
    <scope>NUCLEOTIDE SEQUENCE</scope>
    <source>
        <strain evidence="1">20211129_DDA</strain>
        <tissue evidence="1">Liver</tissue>
    </source>
</reference>